<dbReference type="EMBL" id="JAHDVG010000473">
    <property type="protein sequence ID" value="KAH1178816.1"/>
    <property type="molecule type" value="Genomic_DNA"/>
</dbReference>
<dbReference type="AlphaFoldDB" id="A0A9D4B3A1"/>
<sequence length="141" mass="15185">MRCRPERGKQGTLGMTWLPTRPPLQLPLPDARLTAQSNAPSHTHTNAPKPAPASASPLLMQAPSPLPSLFPAGCRLQGKAEVPSPGRSFLPAWCTIGEGVRPWLPEPRRACKANSLGLRVSHLEPQISNSCSPLNKPYSDL</sequence>
<protein>
    <submittedName>
        <fullName evidence="2">Uncharacterized protein</fullName>
    </submittedName>
</protein>
<name>A0A9D4B3A1_9SAUR</name>
<evidence type="ECO:0000256" key="1">
    <source>
        <dbReference type="SAM" id="MobiDB-lite"/>
    </source>
</evidence>
<comment type="caution">
    <text evidence="2">The sequence shown here is derived from an EMBL/GenBank/DDBJ whole genome shotgun (WGS) entry which is preliminary data.</text>
</comment>
<accession>A0A9D4B3A1</accession>
<proteinExistence type="predicted"/>
<evidence type="ECO:0000313" key="3">
    <source>
        <dbReference type="Proteomes" id="UP000827986"/>
    </source>
</evidence>
<organism evidence="2 3">
    <name type="scientific">Mauremys mutica</name>
    <name type="common">yellowpond turtle</name>
    <dbReference type="NCBI Taxonomy" id="74926"/>
    <lineage>
        <taxon>Eukaryota</taxon>
        <taxon>Metazoa</taxon>
        <taxon>Chordata</taxon>
        <taxon>Craniata</taxon>
        <taxon>Vertebrata</taxon>
        <taxon>Euteleostomi</taxon>
        <taxon>Archelosauria</taxon>
        <taxon>Testudinata</taxon>
        <taxon>Testudines</taxon>
        <taxon>Cryptodira</taxon>
        <taxon>Durocryptodira</taxon>
        <taxon>Testudinoidea</taxon>
        <taxon>Geoemydidae</taxon>
        <taxon>Geoemydinae</taxon>
        <taxon>Mauremys</taxon>
    </lineage>
</organism>
<feature type="compositionally biased region" description="Low complexity" evidence="1">
    <location>
        <begin position="52"/>
        <end position="62"/>
    </location>
</feature>
<gene>
    <name evidence="2" type="ORF">KIL84_000147</name>
</gene>
<evidence type="ECO:0000313" key="2">
    <source>
        <dbReference type="EMBL" id="KAH1178816.1"/>
    </source>
</evidence>
<feature type="region of interest" description="Disordered" evidence="1">
    <location>
        <begin position="1"/>
        <end position="62"/>
    </location>
</feature>
<dbReference type="Proteomes" id="UP000827986">
    <property type="component" value="Unassembled WGS sequence"/>
</dbReference>
<feature type="compositionally biased region" description="Polar residues" evidence="1">
    <location>
        <begin position="34"/>
        <end position="46"/>
    </location>
</feature>
<keyword evidence="3" id="KW-1185">Reference proteome</keyword>
<reference evidence="2" key="1">
    <citation type="submission" date="2021-09" db="EMBL/GenBank/DDBJ databases">
        <title>The genome of Mauremys mutica provides insights into the evolution of semi-aquatic lifestyle.</title>
        <authorList>
            <person name="Gong S."/>
            <person name="Gao Y."/>
        </authorList>
    </citation>
    <scope>NUCLEOTIDE SEQUENCE</scope>
    <source>
        <strain evidence="2">MM-2020</strain>
        <tissue evidence="2">Muscle</tissue>
    </source>
</reference>